<reference evidence="1" key="1">
    <citation type="journal article" date="2023" name="Nat. Commun.">
        <title>Diploid and tetraploid genomes of Acorus and the evolution of monocots.</title>
        <authorList>
            <person name="Ma L."/>
            <person name="Liu K.W."/>
            <person name="Li Z."/>
            <person name="Hsiao Y.Y."/>
            <person name="Qi Y."/>
            <person name="Fu T."/>
            <person name="Tang G.D."/>
            <person name="Zhang D."/>
            <person name="Sun W.H."/>
            <person name="Liu D.K."/>
            <person name="Li Y."/>
            <person name="Chen G.Z."/>
            <person name="Liu X.D."/>
            <person name="Liao X.Y."/>
            <person name="Jiang Y.T."/>
            <person name="Yu X."/>
            <person name="Hao Y."/>
            <person name="Huang J."/>
            <person name="Zhao X.W."/>
            <person name="Ke S."/>
            <person name="Chen Y.Y."/>
            <person name="Wu W.L."/>
            <person name="Hsu J.L."/>
            <person name="Lin Y.F."/>
            <person name="Huang M.D."/>
            <person name="Li C.Y."/>
            <person name="Huang L."/>
            <person name="Wang Z.W."/>
            <person name="Zhao X."/>
            <person name="Zhong W.Y."/>
            <person name="Peng D.H."/>
            <person name="Ahmad S."/>
            <person name="Lan S."/>
            <person name="Zhang J.S."/>
            <person name="Tsai W.C."/>
            <person name="Van de Peer Y."/>
            <person name="Liu Z.J."/>
        </authorList>
    </citation>
    <scope>NUCLEOTIDE SEQUENCE</scope>
    <source>
        <strain evidence="1">CP</strain>
    </source>
</reference>
<dbReference type="InterPro" id="IPR004158">
    <property type="entry name" value="DUF247_pln"/>
</dbReference>
<sequence length="199" mass="22057">MGGGRSGVGLDVVGEIAGDGEGGDDPSVSGVGEGDRNMHKRLGIILGGCEGAEILGEEAGVKFVKKRFCSFLNVTFKDGVVEFPILCIFDDTVALFHNLIAFEQCYPDAKGHITFYSVLMDYLIDTPRDVNVLHREGVLQIELSSEKEAAQFFNSLCKEVIFDRPPSQLFIELNRYCDSKWHRWRAVLAHEYTPGLSHE</sequence>
<dbReference type="PANTHER" id="PTHR31170">
    <property type="entry name" value="BNAC04G53230D PROTEIN"/>
    <property type="match status" value="1"/>
</dbReference>
<name>A0AAV9C4C3_ACOCL</name>
<organism evidence="1 2">
    <name type="scientific">Acorus calamus</name>
    <name type="common">Sweet flag</name>
    <dbReference type="NCBI Taxonomy" id="4465"/>
    <lineage>
        <taxon>Eukaryota</taxon>
        <taxon>Viridiplantae</taxon>
        <taxon>Streptophyta</taxon>
        <taxon>Embryophyta</taxon>
        <taxon>Tracheophyta</taxon>
        <taxon>Spermatophyta</taxon>
        <taxon>Magnoliopsida</taxon>
        <taxon>Liliopsida</taxon>
        <taxon>Acoraceae</taxon>
        <taxon>Acorus</taxon>
    </lineage>
</organism>
<dbReference type="EMBL" id="JAUJYO010000021">
    <property type="protein sequence ID" value="KAK1283933.1"/>
    <property type="molecule type" value="Genomic_DNA"/>
</dbReference>
<keyword evidence="2" id="KW-1185">Reference proteome</keyword>
<dbReference type="PANTHER" id="PTHR31170:SF25">
    <property type="entry name" value="BNAA09G04570D PROTEIN"/>
    <property type="match status" value="1"/>
</dbReference>
<dbReference type="AlphaFoldDB" id="A0AAV9C4C3"/>
<accession>A0AAV9C4C3</accession>
<proteinExistence type="predicted"/>
<dbReference type="Proteomes" id="UP001180020">
    <property type="component" value="Unassembled WGS sequence"/>
</dbReference>
<evidence type="ECO:0000313" key="2">
    <source>
        <dbReference type="Proteomes" id="UP001180020"/>
    </source>
</evidence>
<dbReference type="Pfam" id="PF03140">
    <property type="entry name" value="DUF247"/>
    <property type="match status" value="1"/>
</dbReference>
<reference evidence="1" key="2">
    <citation type="submission" date="2023-06" db="EMBL/GenBank/DDBJ databases">
        <authorList>
            <person name="Ma L."/>
            <person name="Liu K.-W."/>
            <person name="Li Z."/>
            <person name="Hsiao Y.-Y."/>
            <person name="Qi Y."/>
            <person name="Fu T."/>
            <person name="Tang G."/>
            <person name="Zhang D."/>
            <person name="Sun W.-H."/>
            <person name="Liu D.-K."/>
            <person name="Li Y."/>
            <person name="Chen G.-Z."/>
            <person name="Liu X.-D."/>
            <person name="Liao X.-Y."/>
            <person name="Jiang Y.-T."/>
            <person name="Yu X."/>
            <person name="Hao Y."/>
            <person name="Huang J."/>
            <person name="Zhao X.-W."/>
            <person name="Ke S."/>
            <person name="Chen Y.-Y."/>
            <person name="Wu W.-L."/>
            <person name="Hsu J.-L."/>
            <person name="Lin Y.-F."/>
            <person name="Huang M.-D."/>
            <person name="Li C.-Y."/>
            <person name="Huang L."/>
            <person name="Wang Z.-W."/>
            <person name="Zhao X."/>
            <person name="Zhong W.-Y."/>
            <person name="Peng D.-H."/>
            <person name="Ahmad S."/>
            <person name="Lan S."/>
            <person name="Zhang J.-S."/>
            <person name="Tsai W.-C."/>
            <person name="Van De Peer Y."/>
            <person name="Liu Z.-J."/>
        </authorList>
    </citation>
    <scope>NUCLEOTIDE SEQUENCE</scope>
    <source>
        <strain evidence="1">CP</strain>
        <tissue evidence="1">Leaves</tissue>
    </source>
</reference>
<evidence type="ECO:0000313" key="1">
    <source>
        <dbReference type="EMBL" id="KAK1283933.1"/>
    </source>
</evidence>
<gene>
    <name evidence="1" type="ORF">QJS10_CPB21g01537</name>
</gene>
<protein>
    <submittedName>
        <fullName evidence="1">Uncharacterized protein</fullName>
    </submittedName>
</protein>
<comment type="caution">
    <text evidence="1">The sequence shown here is derived from an EMBL/GenBank/DDBJ whole genome shotgun (WGS) entry which is preliminary data.</text>
</comment>